<proteinExistence type="predicted"/>
<sequence>MKKHNGMRPQDIVVLLKIISISDGKWRNIDIANAIGISPSEVSEALNRCKIAKLIDSKKRKVNINSFTEFLVYGLKYVFPTEPGAIVKGTPTAHSASPIKEHISSDADVYVWANAKGTHRGQAIEPLYKTLPQIVQEDKLFYELLTILDTIRVGRVREIQIAIEELNKRLKNAW</sequence>
<name>A0A1M6DI26_9BACT</name>
<evidence type="ECO:0000313" key="2">
    <source>
        <dbReference type="Proteomes" id="UP000184050"/>
    </source>
</evidence>
<organism evidence="1 2">
    <name type="scientific">Tangfeifania diversioriginum</name>
    <dbReference type="NCBI Taxonomy" id="1168035"/>
    <lineage>
        <taxon>Bacteria</taxon>
        <taxon>Pseudomonadati</taxon>
        <taxon>Bacteroidota</taxon>
        <taxon>Bacteroidia</taxon>
        <taxon>Marinilabiliales</taxon>
        <taxon>Prolixibacteraceae</taxon>
        <taxon>Tangfeifania</taxon>
    </lineage>
</organism>
<accession>A0A1M6DI26</accession>
<dbReference type="Proteomes" id="UP000184050">
    <property type="component" value="Unassembled WGS sequence"/>
</dbReference>
<gene>
    <name evidence="1" type="ORF">SAMN05444280_10560</name>
</gene>
<protein>
    <submittedName>
        <fullName evidence="1">Uncharacterized protein</fullName>
    </submittedName>
</protein>
<reference evidence="1 2" key="1">
    <citation type="submission" date="2016-11" db="EMBL/GenBank/DDBJ databases">
        <authorList>
            <person name="Jaros S."/>
            <person name="Januszkiewicz K."/>
            <person name="Wedrychowicz H."/>
        </authorList>
    </citation>
    <scope>NUCLEOTIDE SEQUENCE [LARGE SCALE GENOMIC DNA]</scope>
    <source>
        <strain evidence="1 2">DSM 27063</strain>
    </source>
</reference>
<evidence type="ECO:0000313" key="1">
    <source>
        <dbReference type="EMBL" id="SHI72781.1"/>
    </source>
</evidence>
<dbReference type="EMBL" id="FQZE01000005">
    <property type="protein sequence ID" value="SHI72781.1"/>
    <property type="molecule type" value="Genomic_DNA"/>
</dbReference>
<dbReference type="STRING" id="1168035.SAMN05444280_10560"/>
<dbReference type="AlphaFoldDB" id="A0A1M6DI26"/>
<dbReference type="RefSeq" id="WP_217652647.1">
    <property type="nucleotide sequence ID" value="NZ_FQZE01000005.1"/>
</dbReference>
<keyword evidence="2" id="KW-1185">Reference proteome</keyword>